<organism evidence="1 2">
    <name type="scientific">Pseudoduganella dura</name>
    <dbReference type="NCBI Taxonomy" id="321982"/>
    <lineage>
        <taxon>Bacteria</taxon>
        <taxon>Pseudomonadati</taxon>
        <taxon>Pseudomonadota</taxon>
        <taxon>Betaproteobacteria</taxon>
        <taxon>Burkholderiales</taxon>
        <taxon>Oxalobacteraceae</taxon>
        <taxon>Telluria group</taxon>
        <taxon>Pseudoduganella</taxon>
    </lineage>
</organism>
<name>A0A6I3XIE1_9BURK</name>
<protein>
    <submittedName>
        <fullName evidence="1">Uncharacterized protein</fullName>
    </submittedName>
</protein>
<evidence type="ECO:0000313" key="1">
    <source>
        <dbReference type="EMBL" id="MUI14173.1"/>
    </source>
</evidence>
<dbReference type="EMBL" id="WNWM01000002">
    <property type="protein sequence ID" value="MUI14173.1"/>
    <property type="molecule type" value="Genomic_DNA"/>
</dbReference>
<reference evidence="1 2" key="1">
    <citation type="submission" date="2019-11" db="EMBL/GenBank/DDBJ databases">
        <title>Draft Genome Sequences of Six Type Strains of the Genus Massilia.</title>
        <authorList>
            <person name="Miess H."/>
            <person name="Frediansyah A."/>
            <person name="Goeker M."/>
            <person name="Gross H."/>
        </authorList>
    </citation>
    <scope>NUCLEOTIDE SEQUENCE [LARGE SCALE GENOMIC DNA]</scope>
    <source>
        <strain evidence="1 2">DSM 17513</strain>
    </source>
</reference>
<evidence type="ECO:0000313" key="2">
    <source>
        <dbReference type="Proteomes" id="UP000431684"/>
    </source>
</evidence>
<accession>A0A6I3XIE1</accession>
<dbReference type="Proteomes" id="UP000431684">
    <property type="component" value="Unassembled WGS sequence"/>
</dbReference>
<keyword evidence="2" id="KW-1185">Reference proteome</keyword>
<proteinExistence type="predicted"/>
<comment type="caution">
    <text evidence="1">The sequence shown here is derived from an EMBL/GenBank/DDBJ whole genome shotgun (WGS) entry which is preliminary data.</text>
</comment>
<gene>
    <name evidence="1" type="ORF">GJV26_17160</name>
</gene>
<sequence length="85" mass="9415">MPTKNMDTYEIEFTGEALEGTEQWGAYVAIFAPSANPMHMTVVHPKRRVSADSIFLDQHAAEAEAERVALTMVDGLRSRQVHPAS</sequence>
<dbReference type="AlphaFoldDB" id="A0A6I3XIE1"/>
<dbReference type="RefSeq" id="WP_189441641.1">
    <property type="nucleotide sequence ID" value="NZ_BMWU01000002.1"/>
</dbReference>